<comment type="induction">
    <text evidence="1">Expressed in the late phase of the viral replicative cycle.</text>
</comment>
<comment type="function">
    <text evidence="1">Hexon-linking protein-N: Structural component of the virion that acts as a cement protein on the capsid interior and which glue the peripentonal hexons and group-of-nine hexons together.</text>
</comment>
<comment type="subcellular location">
    <molecule>Hexon-linking protein-N</molecule>
    <subcellularLocation>
        <location evidence="1">Virion</location>
    </subcellularLocation>
    <text evidence="1">Located on the inner side of the capsid shell. Present in 120 copies per virion.</text>
</comment>
<feature type="chain" id="PRO_5023224095" description="Pre-hexon-linking protein VIII" evidence="1">
    <location>
        <begin position="1"/>
        <end position="227"/>
    </location>
</feature>
<organism evidence="2 3">
    <name type="scientific">Tree shrew adenovirus serotype 1</name>
    <name type="common">TSAdV-1</name>
    <name type="synonym">Tupaia adenovirus 1</name>
    <dbReference type="NCBI Taxonomy" id="47680"/>
    <lineage>
        <taxon>Viruses</taxon>
        <taxon>Varidnaviria</taxon>
        <taxon>Bamfordvirae</taxon>
        <taxon>Preplasmiviricota</taxon>
        <taxon>Polisuviricotina</taxon>
        <taxon>Pharingeaviricetes</taxon>
        <taxon>Rowavirales</taxon>
        <taxon>Adenoviridae</taxon>
        <taxon>Mastadenovirus</taxon>
        <taxon>Mastadenovirus tupaiae</taxon>
        <taxon>Tree shrew mastadenovirus A</taxon>
    </lineage>
</organism>
<dbReference type="GO" id="GO:0019028">
    <property type="term" value="C:viral capsid"/>
    <property type="evidence" value="ECO:0007669"/>
    <property type="project" value="UniProtKB-UniRule"/>
</dbReference>
<feature type="site" description="Cleavage; by viral protease" evidence="1">
    <location>
        <begin position="111"/>
        <end position="112"/>
    </location>
</feature>
<organismHost>
    <name type="scientific">Tupaiidae</name>
    <name type="common">tree shrews</name>
    <dbReference type="NCBI Taxonomy" id="9393"/>
</organismHost>
<keyword evidence="1" id="KW-1048">Host nucleus</keyword>
<keyword evidence="1" id="KW-0946">Virion</keyword>
<comment type="similarity">
    <text evidence="1">Belongs to the adenoviridae hexon-linking protein family.</text>
</comment>
<name>A0A2U9AGA3_ADET1</name>
<evidence type="ECO:0000256" key="1">
    <source>
        <dbReference type="HAMAP-Rule" id="MF_04049"/>
    </source>
</evidence>
<sequence length="227" mass="24847">MSKDIPTPYVWTFQPQMGAAAGASQDYGTKMNWLSAGPSMIHRVNNIREARNRILLRQAALTETPRTVMNPPNWPSALLYHDVAPPTSVPLPRNERLEIAMTNHGAQLAGGGHTSLPEGLKRELLFGSGIQLNEQLPVRPYGAAVRADGTFQLAGGSRSSFNPREELFLKLQSAPSQPRSGGIGSWQFVEEFVPAVYYNPFSGPPGTYPDQFISNYDVVSDSVDGYD</sequence>
<comment type="miscellaneous">
    <text evidence="1">All late proteins expressed from the major late promoter are produced by alternative splicing and alternative polyadenylation of the same gene giving rise to non-overlapping ORFs. A leader sequence is present in the N-terminus of all these mRNAs and is recognized by the viral shutoff protein to provide expression although conventional translation via ribosome scanning from the cap has been shut off in the host cell.</text>
</comment>
<dbReference type="HAMAP" id="MF_04049">
    <property type="entry name" value="ADV_CAP8"/>
    <property type="match status" value="1"/>
</dbReference>
<comment type="subcellular location">
    <molecule>Pre-hexon-linking protein VIII</molecule>
    <subcellularLocation>
        <location evidence="1">Host nucleus</location>
    </subcellularLocation>
</comment>
<reference evidence="2 3" key="1">
    <citation type="submission" date="2017-08" db="EMBL/GenBank/DDBJ databases">
        <title>The genome of a new adenovirus from tree shrew.</title>
        <authorList>
            <person name="Song Q."/>
            <person name="Sun X."/>
            <person name="Dai J."/>
        </authorList>
    </citation>
    <scope>NUCLEOTIDE SEQUENCE [LARGE SCALE GENOMIC DNA]</scope>
    <source>
        <strain evidence="2">KM</strain>
    </source>
</reference>
<dbReference type="EMBL" id="MF780605">
    <property type="protein sequence ID" value="AWO77115.1"/>
    <property type="molecule type" value="Genomic_DNA"/>
</dbReference>
<comment type="subunit">
    <text evidence="1">Interacts with the peripentonal hexons as well as the hexons in the facets. Part of a complex composed of the core-capsid bridging protein, the endosome lysis protein VI and the hexon-linking protein VIII; these interactions bridge the virus core to the capsid.</text>
</comment>
<keyword evidence="1" id="KW-0597">Phosphoprotein</keyword>
<proteinExistence type="evidence at transcript level"/>
<dbReference type="Gene3D" id="6.10.250.1460">
    <property type="match status" value="1"/>
</dbReference>
<evidence type="ECO:0000313" key="3">
    <source>
        <dbReference type="Proteomes" id="UP000319740"/>
    </source>
</evidence>
<gene>
    <name evidence="1" type="primary">L4</name>
</gene>
<comment type="function">
    <text evidence="1">Hexon-linking protein-C: Structural component of the virion that acts as a cement protein on the capsid interior and which glue the peripentonal hexons and group-of-nine hexons together.</text>
</comment>
<dbReference type="Proteomes" id="UP000319740">
    <property type="component" value="Segment"/>
</dbReference>
<evidence type="ECO:0000313" key="2">
    <source>
        <dbReference type="EMBL" id="AWO77115.1"/>
    </source>
</evidence>
<feature type="site" description="Cleavage; by viral protease" evidence="1">
    <location>
        <begin position="156"/>
        <end position="157"/>
    </location>
</feature>
<feature type="modified residue" description="Phosphothreonine; by host" evidence="1">
    <location>
        <position position="64"/>
    </location>
</feature>
<keyword evidence="1" id="KW-0426">Late protein</keyword>
<feature type="peptide" id="PRO_5016183771" description="Hexon-linking protein-N" evidence="1">
    <location>
        <begin position="1"/>
        <end position="111"/>
    </location>
</feature>
<protein>
    <recommendedName>
        <fullName evidence="1">Pre-hexon-linking protein VIII</fullName>
    </recommendedName>
    <alternativeName>
        <fullName evidence="1">Pre-protein VIII</fullName>
        <shortName evidence="1">pVIII</shortName>
    </alternativeName>
    <component>
        <recommendedName>
            <fullName evidence="1">Hexon-linking protein-N</fullName>
        </recommendedName>
        <alternativeName>
            <fullName evidence="1">12.1 kDa protein VIII</fullName>
        </alternativeName>
        <alternativeName>
            <fullName evidence="1">Protein VIII-N</fullName>
        </alternativeName>
    </component>
    <component>
        <recommendedName>
            <fullName evidence="1">Hexon-linking protein-C</fullName>
        </recommendedName>
        <alternativeName>
            <fullName evidence="1">7.6 kDa protein VIII</fullName>
        </alternativeName>
        <alternativeName>
            <fullName evidence="1">Protein VIII-C</fullName>
        </alternativeName>
    </component>
</protein>
<comment type="PTM">
    <text evidence="1">Cleaved by the viral protease during virion maturation. May cause the middle segment to be shed from the capsid.</text>
</comment>
<keyword evidence="1" id="KW-0167">Capsid protein</keyword>
<comment type="subcellular location">
    <molecule>Hexon-linking protein-C</molecule>
    <subcellularLocation>
        <location evidence="1">Virion</location>
    </subcellularLocation>
    <text evidence="1">Located on the inner side of the capsid shell. Present in 120 copies per virion.</text>
</comment>
<comment type="caution">
    <text evidence="1">Lacks conserved residue(s) required for the propagation of feature annotation.</text>
</comment>
<dbReference type="InterPro" id="IPR000646">
    <property type="entry name" value="Adeno_PVIII"/>
</dbReference>
<dbReference type="GO" id="GO:0042025">
    <property type="term" value="C:host cell nucleus"/>
    <property type="evidence" value="ECO:0007669"/>
    <property type="project" value="UniProtKB-SubCell"/>
</dbReference>
<accession>A0A2U9AGA3</accession>
<feature type="peptide" id="PRO_5016183772" description="Hexon-linking protein-C" evidence="1">
    <location>
        <begin position="157"/>
        <end position="227"/>
    </location>
</feature>
<dbReference type="GO" id="GO:0031423">
    <property type="term" value="F:hexon binding"/>
    <property type="evidence" value="ECO:0007669"/>
    <property type="project" value="InterPro"/>
</dbReference>
<dbReference type="Pfam" id="PF01310">
    <property type="entry name" value="Adeno_PVIII"/>
    <property type="match status" value="1"/>
</dbReference>